<dbReference type="Gene3D" id="2.60.120.620">
    <property type="entry name" value="q2cbj1_9rhob like domain"/>
    <property type="match status" value="1"/>
</dbReference>
<protein>
    <submittedName>
        <fullName evidence="2">Phytanoyl-CoA dioxygenase family protein</fullName>
    </submittedName>
</protein>
<comment type="caution">
    <text evidence="2">The sequence shown here is derived from an EMBL/GenBank/DDBJ whole genome shotgun (WGS) entry which is preliminary data.</text>
</comment>
<keyword evidence="2" id="KW-0560">Oxidoreductase</keyword>
<gene>
    <name evidence="2" type="ORF">H8R27_08160</name>
</gene>
<evidence type="ECO:0000313" key="2">
    <source>
        <dbReference type="EMBL" id="MBC5834857.1"/>
    </source>
</evidence>
<dbReference type="GO" id="GO:0051213">
    <property type="term" value="F:dioxygenase activity"/>
    <property type="evidence" value="ECO:0007669"/>
    <property type="project" value="UniProtKB-KW"/>
</dbReference>
<reference evidence="2 3" key="1">
    <citation type="submission" date="2020-08" db="EMBL/GenBank/DDBJ databases">
        <title>Description of novel Flavobacterium F-408 isolate.</title>
        <authorList>
            <person name="Saticioglu I.B."/>
            <person name="Duman M."/>
            <person name="Altun S."/>
        </authorList>
    </citation>
    <scope>NUCLEOTIDE SEQUENCE [LARGE SCALE GENOMIC DNA]</scope>
    <source>
        <strain evidence="2 3">F-408</strain>
    </source>
</reference>
<accession>A0ABR7IZA4</accession>
<dbReference type="PANTHER" id="PTHR20883">
    <property type="entry name" value="PHYTANOYL-COA DIOXYGENASE DOMAIN CONTAINING 1"/>
    <property type="match status" value="1"/>
</dbReference>
<dbReference type="Pfam" id="PF05721">
    <property type="entry name" value="PhyH"/>
    <property type="match status" value="1"/>
</dbReference>
<dbReference type="Proteomes" id="UP000605990">
    <property type="component" value="Unassembled WGS sequence"/>
</dbReference>
<organism evidence="2 3">
    <name type="scientific">Flavobacterium bernardetii</name>
    <dbReference type="NCBI Taxonomy" id="2813823"/>
    <lineage>
        <taxon>Bacteria</taxon>
        <taxon>Pseudomonadati</taxon>
        <taxon>Bacteroidota</taxon>
        <taxon>Flavobacteriia</taxon>
        <taxon>Flavobacteriales</taxon>
        <taxon>Flavobacteriaceae</taxon>
        <taxon>Flavobacterium</taxon>
    </lineage>
</organism>
<evidence type="ECO:0000256" key="1">
    <source>
        <dbReference type="ARBA" id="ARBA00001954"/>
    </source>
</evidence>
<evidence type="ECO:0000313" key="3">
    <source>
        <dbReference type="Proteomes" id="UP000605990"/>
    </source>
</evidence>
<name>A0ABR7IZA4_9FLAO</name>
<dbReference type="RefSeq" id="WP_166128583.1">
    <property type="nucleotide sequence ID" value="NZ_JAANOQ010000005.1"/>
</dbReference>
<keyword evidence="3" id="KW-1185">Reference proteome</keyword>
<comment type="cofactor">
    <cofactor evidence="1">
        <name>Fe(2+)</name>
        <dbReference type="ChEBI" id="CHEBI:29033"/>
    </cofactor>
</comment>
<dbReference type="PANTHER" id="PTHR20883:SF48">
    <property type="entry name" value="ECTOINE DIOXYGENASE"/>
    <property type="match status" value="1"/>
</dbReference>
<keyword evidence="2" id="KW-0223">Dioxygenase</keyword>
<proteinExistence type="predicted"/>
<sequence>MEFNKNKIYDDLRIEEHIFHMESRGYDVFEDFLNQEACDYLKEKLEKTIDEFVPYNNSERSILDKYLMHDLLNRDITFAKTLEDPRLQQLLGSILGENWIMYAYTSSSLPPNGNNFGSRIHVDSPRWIPNYPTNLGVIWALNDFTLENGATYILPGSHNTEKTPSQELFEKNHTRLTCKKGSVIIFNARLWHRAGENCSNEFRHALTMNVCRPYMKQRMDWVRFIPTEITDQLNSQARRIIGFDTRLSSNLEEFFQPEDKRLYKANQE</sequence>
<dbReference type="InterPro" id="IPR008775">
    <property type="entry name" value="Phytyl_CoA_dOase-like"/>
</dbReference>
<dbReference type="EMBL" id="JACRUN010000004">
    <property type="protein sequence ID" value="MBC5834857.1"/>
    <property type="molecule type" value="Genomic_DNA"/>
</dbReference>
<dbReference type="SUPFAM" id="SSF51197">
    <property type="entry name" value="Clavaminate synthase-like"/>
    <property type="match status" value="1"/>
</dbReference>